<reference evidence="1 2" key="1">
    <citation type="submission" date="2019-02" db="EMBL/GenBank/DDBJ databases">
        <title>Emended description of the genus Rhodopseudomonas and description of Rhodopseudomonas albus sp. nov., a non-phototrophic, heavy-metal-tolerant bacterium isolated from garden soil.</title>
        <authorList>
            <person name="Bao Z."/>
            <person name="Cao W.W."/>
            <person name="Sato Y."/>
            <person name="Nishizawa T."/>
            <person name="Zhao J."/>
            <person name="Guo Y."/>
            <person name="Ohta H."/>
        </authorList>
    </citation>
    <scope>NUCLEOTIDE SEQUENCE [LARGE SCALE GENOMIC DNA]</scope>
    <source>
        <strain evidence="1 2">SK50-23</strain>
    </source>
</reference>
<evidence type="ECO:0000313" key="1">
    <source>
        <dbReference type="EMBL" id="QUS41066.1"/>
    </source>
</evidence>
<dbReference type="EMBL" id="CP036498">
    <property type="protein sequence ID" value="QUS41066.1"/>
    <property type="molecule type" value="Genomic_DNA"/>
</dbReference>
<dbReference type="SUPFAM" id="SSF52799">
    <property type="entry name" value="(Phosphotyrosine protein) phosphatases II"/>
    <property type="match status" value="1"/>
</dbReference>
<dbReference type="InterPro" id="IPR029021">
    <property type="entry name" value="Prot-tyrosine_phosphatase-like"/>
</dbReference>
<gene>
    <name evidence="1" type="ORF">RPMA_21125</name>
</gene>
<dbReference type="Gene3D" id="3.90.190.10">
    <property type="entry name" value="Protein tyrosine phosphatase superfamily"/>
    <property type="match status" value="1"/>
</dbReference>
<dbReference type="RefSeq" id="WP_211909664.1">
    <property type="nucleotide sequence ID" value="NZ_CP036498.1"/>
</dbReference>
<evidence type="ECO:0008006" key="3">
    <source>
        <dbReference type="Google" id="ProtNLM"/>
    </source>
</evidence>
<proteinExistence type="predicted"/>
<sequence length="170" mass="18929">MIHVTSLRGLRPVAETLPVFDLLTLLSPSATEPDWNGMVRERHIRLSFHDIVEHAPDLVAPDMDMMRAILDFGRGAIEGRPLLIHCWAGISRSSAAAYAITCDRNPGYEAEIADELRRRSPYVTPNKLMVKLADDMLGRDGRMSEAIARIGRGAETAEGAPYQLPLRWPI</sequence>
<dbReference type="InterPro" id="IPR016130">
    <property type="entry name" value="Tyr_Pase_AS"/>
</dbReference>
<keyword evidence="2" id="KW-1185">Reference proteome</keyword>
<accession>A0ABX8ADM7</accession>
<organism evidence="1 2">
    <name type="scientific">Tardiphaga alba</name>
    <dbReference type="NCBI Taxonomy" id="340268"/>
    <lineage>
        <taxon>Bacteria</taxon>
        <taxon>Pseudomonadati</taxon>
        <taxon>Pseudomonadota</taxon>
        <taxon>Alphaproteobacteria</taxon>
        <taxon>Hyphomicrobiales</taxon>
        <taxon>Nitrobacteraceae</taxon>
        <taxon>Tardiphaga</taxon>
    </lineage>
</organism>
<dbReference type="Proteomes" id="UP000682843">
    <property type="component" value="Chromosome"/>
</dbReference>
<protein>
    <recommendedName>
        <fullName evidence="3">Tyrosine specific protein phosphatases domain-containing protein</fullName>
    </recommendedName>
</protein>
<name>A0ABX8ADM7_9BRAD</name>
<dbReference type="PROSITE" id="PS00383">
    <property type="entry name" value="TYR_PHOSPHATASE_1"/>
    <property type="match status" value="1"/>
</dbReference>
<evidence type="ECO:0000313" key="2">
    <source>
        <dbReference type="Proteomes" id="UP000682843"/>
    </source>
</evidence>